<dbReference type="Gene3D" id="1.10.1220.10">
    <property type="entry name" value="Met repressor-like"/>
    <property type="match status" value="1"/>
</dbReference>
<comment type="caution">
    <text evidence="1">The sequence shown here is derived from an EMBL/GenBank/DDBJ whole genome shotgun (WGS) entry which is preliminary data.</text>
</comment>
<gene>
    <name evidence="1" type="ORF">HNQ71_006985</name>
</gene>
<dbReference type="Proteomes" id="UP000556329">
    <property type="component" value="Unassembled WGS sequence"/>
</dbReference>
<evidence type="ECO:0000313" key="1">
    <source>
        <dbReference type="EMBL" id="MBB6414276.1"/>
    </source>
</evidence>
<accession>A0A841PGK3</accession>
<sequence length="56" mass="6741">MDDEPDRVSEPTTSETIADMSFNMEREWHDDFKLRAVKERISMKELQEIIRLIQTQ</sequence>
<protein>
    <submittedName>
        <fullName evidence="1">Uncharacterized protein</fullName>
    </submittedName>
</protein>
<name>A0A841PGK3_9HYPH</name>
<keyword evidence="2" id="KW-1185">Reference proteome</keyword>
<proteinExistence type="predicted"/>
<dbReference type="GO" id="GO:0006355">
    <property type="term" value="P:regulation of DNA-templated transcription"/>
    <property type="evidence" value="ECO:0007669"/>
    <property type="project" value="InterPro"/>
</dbReference>
<reference evidence="1 2" key="1">
    <citation type="submission" date="2020-08" db="EMBL/GenBank/DDBJ databases">
        <title>Genomic Encyclopedia of Type Strains, Phase IV (KMG-IV): sequencing the most valuable type-strain genomes for metagenomic binning, comparative biology and taxonomic classification.</title>
        <authorList>
            <person name="Goeker M."/>
        </authorList>
    </citation>
    <scope>NUCLEOTIDE SEQUENCE [LARGE SCALE GENOMIC DNA]</scope>
    <source>
        <strain evidence="1 2">DSM 100039</strain>
    </source>
</reference>
<dbReference type="EMBL" id="JACHEF010000017">
    <property type="protein sequence ID" value="MBB6414276.1"/>
    <property type="molecule type" value="Genomic_DNA"/>
</dbReference>
<dbReference type="RefSeq" id="WP_184879262.1">
    <property type="nucleotide sequence ID" value="NZ_JACHEF010000017.1"/>
</dbReference>
<evidence type="ECO:0000313" key="2">
    <source>
        <dbReference type="Proteomes" id="UP000556329"/>
    </source>
</evidence>
<dbReference type="InterPro" id="IPR013321">
    <property type="entry name" value="Arc_rbn_hlx_hlx"/>
</dbReference>
<dbReference type="AlphaFoldDB" id="A0A841PGK3"/>
<organism evidence="1 2">
    <name type="scientific">Mesorhizobium sangaii</name>
    <dbReference type="NCBI Taxonomy" id="505389"/>
    <lineage>
        <taxon>Bacteria</taxon>
        <taxon>Pseudomonadati</taxon>
        <taxon>Pseudomonadota</taxon>
        <taxon>Alphaproteobacteria</taxon>
        <taxon>Hyphomicrobiales</taxon>
        <taxon>Phyllobacteriaceae</taxon>
        <taxon>Mesorhizobium</taxon>
    </lineage>
</organism>